<dbReference type="Proteomes" id="UP000186817">
    <property type="component" value="Unassembled WGS sequence"/>
</dbReference>
<accession>A0A1Q9CCI2</accession>
<proteinExistence type="predicted"/>
<dbReference type="AlphaFoldDB" id="A0A1Q9CCI2"/>
<feature type="region of interest" description="Disordered" evidence="1">
    <location>
        <begin position="1"/>
        <end position="32"/>
    </location>
</feature>
<protein>
    <submittedName>
        <fullName evidence="2">Uncharacterized protein</fullName>
    </submittedName>
</protein>
<evidence type="ECO:0000313" key="3">
    <source>
        <dbReference type="Proteomes" id="UP000186817"/>
    </source>
</evidence>
<organism evidence="2 3">
    <name type="scientific">Symbiodinium microadriaticum</name>
    <name type="common">Dinoflagellate</name>
    <name type="synonym">Zooxanthella microadriatica</name>
    <dbReference type="NCBI Taxonomy" id="2951"/>
    <lineage>
        <taxon>Eukaryota</taxon>
        <taxon>Sar</taxon>
        <taxon>Alveolata</taxon>
        <taxon>Dinophyceae</taxon>
        <taxon>Suessiales</taxon>
        <taxon>Symbiodiniaceae</taxon>
        <taxon>Symbiodinium</taxon>
    </lineage>
</organism>
<keyword evidence="3" id="KW-1185">Reference proteome</keyword>
<name>A0A1Q9CCI2_SYMMI</name>
<dbReference type="EMBL" id="LSRX01001363">
    <property type="protein sequence ID" value="OLP80635.1"/>
    <property type="molecule type" value="Genomic_DNA"/>
</dbReference>
<evidence type="ECO:0000256" key="1">
    <source>
        <dbReference type="SAM" id="MobiDB-lite"/>
    </source>
</evidence>
<gene>
    <name evidence="2" type="ORF">AK812_SmicGene38928</name>
</gene>
<comment type="caution">
    <text evidence="2">The sequence shown here is derived from an EMBL/GenBank/DDBJ whole genome shotgun (WGS) entry which is preliminary data.</text>
</comment>
<reference evidence="2 3" key="1">
    <citation type="submission" date="2016-02" db="EMBL/GenBank/DDBJ databases">
        <title>Genome analysis of coral dinoflagellate symbionts highlights evolutionary adaptations to a symbiotic lifestyle.</title>
        <authorList>
            <person name="Aranda M."/>
            <person name="Li Y."/>
            <person name="Liew Y.J."/>
            <person name="Baumgarten S."/>
            <person name="Simakov O."/>
            <person name="Wilson M."/>
            <person name="Piel J."/>
            <person name="Ashoor H."/>
            <person name="Bougouffa S."/>
            <person name="Bajic V.B."/>
            <person name="Ryu T."/>
            <person name="Ravasi T."/>
            <person name="Bayer T."/>
            <person name="Micklem G."/>
            <person name="Kim H."/>
            <person name="Bhak J."/>
            <person name="Lajeunesse T.C."/>
            <person name="Voolstra C.R."/>
        </authorList>
    </citation>
    <scope>NUCLEOTIDE SEQUENCE [LARGE SCALE GENOMIC DNA]</scope>
    <source>
        <strain evidence="2 3">CCMP2467</strain>
    </source>
</reference>
<sequence>MLSLVRSSAKRQVPGPGAHRLPEGTSTPHGEENLSARPLELLFPTLSDFPTQTQKQTTKLAEVLPGFRHAVQRGAASLARELQAVAVLSQWCEATDPGSCCGAASCQALKLEETRGTEQRVLLGCPCTRSLYGSHAKSGPGVCASAGNKPKGGSKRMRSPQRDANAWEDIGTDPQLYITLTAAVPHLALQSPVQRSMEADAMIFTRPQSLHADTSQRVHVSVSLGAWRRVAQQGKACCAKRVGVSDTAGASAAEWRLANWKMSLQCASEQCELLHCSGNSVRFCG</sequence>
<evidence type="ECO:0000313" key="2">
    <source>
        <dbReference type="EMBL" id="OLP80635.1"/>
    </source>
</evidence>